<evidence type="ECO:0000259" key="8">
    <source>
        <dbReference type="PROSITE" id="PS50114"/>
    </source>
</evidence>
<dbReference type="OrthoDB" id="8186989at2759"/>
<dbReference type="PANTHER" id="PTHR13455:SF3">
    <property type="entry name" value="TRANSCRIPTIONAL REPRESSOR P66-ALPHA"/>
    <property type="match status" value="1"/>
</dbReference>
<keyword evidence="10" id="KW-1185">Reference proteome</keyword>
<dbReference type="Gene3D" id="6.10.250.1650">
    <property type="match status" value="1"/>
</dbReference>
<feature type="compositionally biased region" description="Polar residues" evidence="7">
    <location>
        <begin position="533"/>
        <end position="544"/>
    </location>
</feature>
<sequence>MTEEACRTRSQKRALEREITHNDVDGKKVKMEKGLLGTDINAEGDMKIKTDPGAGKVQGLLKSGEVKATIKVEVQTGDEPVDMSTSKSEIKREKRVPSPDVIVLSDNEPSSPRMNGLTKIALKETNTEALMKSSPEERERMIKQLKEELRLEEAKLPYTRLLSFWFFLFQPAGSSGSAVATPPPLVRGPQSVPAGKPSLQTSSTRIPGTVIPPPLVRGGQQASSKLGNQQNTQIVMPPLVRGAQQIHNIRQHSSTGPPPLLLAPRASVPSVQIQGQRIIQQGLIRVANVPNTSLLVNIPQASPTSIKGTTVTSAQANATTTSAASIVNSSDSPASRQAAAKLALRKQLEKTLLEIPPPKPPAPEMNFLPSAANNEFIYLVGLEEVVQNLLETQGKVSVAVSSREPYMCAQCKTDFTCRWREEKNGTIMCETCMTSNQKKALKAEHTNRLKAAFVKALQQEQEIEQRILQQTASPVQTKSDPIVQHHSLKQVRLQPPEPGSGARWDEGPQLQARTSSQMSRGPPGAPRGVLHAFSQSPKLQNASSAAALGSRPGKHAERPVGKGSAAAWKKTPINTGGALPFVNPSLAVHKSSSAVDRQREYLLDMIPPRSIPQSATWK</sequence>
<dbReference type="AlphaFoldDB" id="A0A7L0TFJ1"/>
<evidence type="ECO:0000313" key="9">
    <source>
        <dbReference type="EMBL" id="NXL53209.1"/>
    </source>
</evidence>
<dbReference type="EMBL" id="VXAO01001978">
    <property type="protein sequence ID" value="NXL53209.1"/>
    <property type="molecule type" value="Genomic_DNA"/>
</dbReference>
<name>A0A7L0TFJ1_PODPO</name>
<keyword evidence="6" id="KW-0863">Zinc-finger</keyword>
<evidence type="ECO:0000256" key="3">
    <source>
        <dbReference type="ARBA" id="ARBA00023054"/>
    </source>
</evidence>
<evidence type="ECO:0000256" key="7">
    <source>
        <dbReference type="SAM" id="MobiDB-lite"/>
    </source>
</evidence>
<dbReference type="Pfam" id="PF00320">
    <property type="entry name" value="GATA"/>
    <property type="match status" value="1"/>
</dbReference>
<comment type="subcellular location">
    <subcellularLocation>
        <location evidence="1">Nucleus</location>
    </subcellularLocation>
</comment>
<feature type="domain" description="GATA-type" evidence="8">
    <location>
        <begin position="402"/>
        <end position="432"/>
    </location>
</feature>
<feature type="compositionally biased region" description="Basic and acidic residues" evidence="7">
    <location>
        <begin position="88"/>
        <end position="97"/>
    </location>
</feature>
<keyword evidence="3" id="KW-0175">Coiled coil</keyword>
<keyword evidence="2" id="KW-0805">Transcription regulation</keyword>
<evidence type="ECO:0000256" key="4">
    <source>
        <dbReference type="ARBA" id="ARBA00023163"/>
    </source>
</evidence>
<dbReference type="Pfam" id="PF16563">
    <property type="entry name" value="P66_CC"/>
    <property type="match status" value="1"/>
</dbReference>
<dbReference type="InterPro" id="IPR000679">
    <property type="entry name" value="Znf_GATA"/>
</dbReference>
<feature type="non-terminal residue" evidence="9">
    <location>
        <position position="618"/>
    </location>
</feature>
<evidence type="ECO:0000256" key="5">
    <source>
        <dbReference type="ARBA" id="ARBA00023242"/>
    </source>
</evidence>
<dbReference type="InterPro" id="IPR032346">
    <property type="entry name" value="P66_CC"/>
</dbReference>
<dbReference type="Proteomes" id="UP000555275">
    <property type="component" value="Unassembled WGS sequence"/>
</dbReference>
<reference evidence="9 10" key="1">
    <citation type="submission" date="2019-09" db="EMBL/GenBank/DDBJ databases">
        <title>Bird 10,000 Genomes (B10K) Project - Family phase.</title>
        <authorList>
            <person name="Zhang G."/>
        </authorList>
    </citation>
    <scope>NUCLEOTIDE SEQUENCE [LARGE SCALE GENOMIC DNA]</scope>
    <source>
        <strain evidence="9">B10K-DU-009-04</strain>
        <tissue evidence="9">Mixed tissue sample</tissue>
    </source>
</reference>
<evidence type="ECO:0000313" key="10">
    <source>
        <dbReference type="Proteomes" id="UP000555275"/>
    </source>
</evidence>
<protein>
    <submittedName>
        <fullName evidence="9">P66A protein</fullName>
    </submittedName>
</protein>
<feature type="non-terminal residue" evidence="9">
    <location>
        <position position="1"/>
    </location>
</feature>
<gene>
    <name evidence="9" type="primary">Gatad2a</name>
    <name evidence="9" type="ORF">PODPOD_R01320</name>
</gene>
<evidence type="ECO:0000256" key="6">
    <source>
        <dbReference type="PROSITE-ProRule" id="PRU00094"/>
    </source>
</evidence>
<evidence type="ECO:0000256" key="2">
    <source>
        <dbReference type="ARBA" id="ARBA00023015"/>
    </source>
</evidence>
<accession>A0A7L0TFJ1</accession>
<dbReference type="GO" id="GO:0016581">
    <property type="term" value="C:NuRD complex"/>
    <property type="evidence" value="ECO:0007669"/>
    <property type="project" value="TreeGrafter"/>
</dbReference>
<feature type="region of interest" description="Disordered" evidence="7">
    <location>
        <begin position="471"/>
        <end position="565"/>
    </location>
</feature>
<dbReference type="GO" id="GO:0008270">
    <property type="term" value="F:zinc ion binding"/>
    <property type="evidence" value="ECO:0007669"/>
    <property type="project" value="UniProtKB-KW"/>
</dbReference>
<dbReference type="InterPro" id="IPR040386">
    <property type="entry name" value="P66"/>
</dbReference>
<keyword evidence="6" id="KW-0479">Metal-binding</keyword>
<dbReference type="GO" id="GO:0043565">
    <property type="term" value="F:sequence-specific DNA binding"/>
    <property type="evidence" value="ECO:0007669"/>
    <property type="project" value="InterPro"/>
</dbReference>
<dbReference type="GO" id="GO:0000122">
    <property type="term" value="P:negative regulation of transcription by RNA polymerase II"/>
    <property type="evidence" value="ECO:0007669"/>
    <property type="project" value="InterPro"/>
</dbReference>
<comment type="caution">
    <text evidence="9">The sequence shown here is derived from an EMBL/GenBank/DDBJ whole genome shotgun (WGS) entry which is preliminary data.</text>
</comment>
<organism evidence="9 10">
    <name type="scientific">Podilymbus podiceps</name>
    <name type="common">Pied-billed grebe</name>
    <dbReference type="NCBI Taxonomy" id="9252"/>
    <lineage>
        <taxon>Eukaryota</taxon>
        <taxon>Metazoa</taxon>
        <taxon>Chordata</taxon>
        <taxon>Craniata</taxon>
        <taxon>Vertebrata</taxon>
        <taxon>Euteleostomi</taxon>
        <taxon>Archelosauria</taxon>
        <taxon>Archosauria</taxon>
        <taxon>Dinosauria</taxon>
        <taxon>Saurischia</taxon>
        <taxon>Theropoda</taxon>
        <taxon>Coelurosauria</taxon>
        <taxon>Aves</taxon>
        <taxon>Neognathae</taxon>
        <taxon>Neoaves</taxon>
        <taxon>Mirandornithes</taxon>
        <taxon>Podicipediformes</taxon>
        <taxon>Podicipedidae</taxon>
        <taxon>Podilymbus</taxon>
    </lineage>
</organism>
<keyword evidence="4" id="KW-0804">Transcription</keyword>
<keyword evidence="5" id="KW-0539">Nucleus</keyword>
<proteinExistence type="predicted"/>
<feature type="region of interest" description="Disordered" evidence="7">
    <location>
        <begin position="189"/>
        <end position="208"/>
    </location>
</feature>
<keyword evidence="6" id="KW-0862">Zinc</keyword>
<evidence type="ECO:0000256" key="1">
    <source>
        <dbReference type="ARBA" id="ARBA00004123"/>
    </source>
</evidence>
<dbReference type="PROSITE" id="PS50114">
    <property type="entry name" value="GATA_ZN_FINGER_2"/>
    <property type="match status" value="1"/>
</dbReference>
<feature type="region of interest" description="Disordered" evidence="7">
    <location>
        <begin position="78"/>
        <end position="97"/>
    </location>
</feature>
<dbReference type="PANTHER" id="PTHR13455">
    <property type="entry name" value="TRANSCRIPTIONAL REPRESSOR P66-RELATED"/>
    <property type="match status" value="1"/>
</dbReference>